<keyword evidence="4" id="KW-1185">Reference proteome</keyword>
<name>A0A5C5V708_9BACT</name>
<dbReference type="RefSeq" id="WP_146566522.1">
    <property type="nucleotide sequence ID" value="NZ_SIHJ01000002.1"/>
</dbReference>
<keyword evidence="1" id="KW-1133">Transmembrane helix</keyword>
<keyword evidence="2" id="KW-0732">Signal</keyword>
<dbReference type="EMBL" id="SIHJ01000002">
    <property type="protein sequence ID" value="TWT33689.1"/>
    <property type="molecule type" value="Genomic_DNA"/>
</dbReference>
<evidence type="ECO:0000256" key="2">
    <source>
        <dbReference type="SAM" id="SignalP"/>
    </source>
</evidence>
<protein>
    <submittedName>
        <fullName evidence="3">Uncharacterized protein</fullName>
    </submittedName>
</protein>
<organism evidence="3 4">
    <name type="scientific">Posidoniimonas corsicana</name>
    <dbReference type="NCBI Taxonomy" id="1938618"/>
    <lineage>
        <taxon>Bacteria</taxon>
        <taxon>Pseudomonadati</taxon>
        <taxon>Planctomycetota</taxon>
        <taxon>Planctomycetia</taxon>
        <taxon>Pirellulales</taxon>
        <taxon>Lacipirellulaceae</taxon>
        <taxon>Posidoniimonas</taxon>
    </lineage>
</organism>
<reference evidence="3 4" key="1">
    <citation type="submission" date="2019-02" db="EMBL/GenBank/DDBJ databases">
        <title>Deep-cultivation of Planctomycetes and their phenomic and genomic characterization uncovers novel biology.</title>
        <authorList>
            <person name="Wiegand S."/>
            <person name="Jogler M."/>
            <person name="Boedeker C."/>
            <person name="Pinto D."/>
            <person name="Vollmers J."/>
            <person name="Rivas-Marin E."/>
            <person name="Kohn T."/>
            <person name="Peeters S.H."/>
            <person name="Heuer A."/>
            <person name="Rast P."/>
            <person name="Oberbeckmann S."/>
            <person name="Bunk B."/>
            <person name="Jeske O."/>
            <person name="Meyerdierks A."/>
            <person name="Storesund J.E."/>
            <person name="Kallscheuer N."/>
            <person name="Luecker S."/>
            <person name="Lage O.M."/>
            <person name="Pohl T."/>
            <person name="Merkel B.J."/>
            <person name="Hornburger P."/>
            <person name="Mueller R.-W."/>
            <person name="Bruemmer F."/>
            <person name="Labrenz M."/>
            <person name="Spormann A.M."/>
            <person name="Op Den Camp H."/>
            <person name="Overmann J."/>
            <person name="Amann R."/>
            <person name="Jetten M.S.M."/>
            <person name="Mascher T."/>
            <person name="Medema M.H."/>
            <person name="Devos D.P."/>
            <person name="Kaster A.-K."/>
            <person name="Ovreas L."/>
            <person name="Rohde M."/>
            <person name="Galperin M.Y."/>
            <person name="Jogler C."/>
        </authorList>
    </citation>
    <scope>NUCLEOTIDE SEQUENCE [LARGE SCALE GENOMIC DNA]</scope>
    <source>
        <strain evidence="3 4">KOR34</strain>
    </source>
</reference>
<feature type="transmembrane region" description="Helical" evidence="1">
    <location>
        <begin position="30"/>
        <end position="50"/>
    </location>
</feature>
<keyword evidence="1" id="KW-0812">Transmembrane</keyword>
<keyword evidence="1" id="KW-0472">Membrane</keyword>
<feature type="transmembrane region" description="Helical" evidence="1">
    <location>
        <begin position="57"/>
        <end position="77"/>
    </location>
</feature>
<proteinExistence type="predicted"/>
<dbReference type="AlphaFoldDB" id="A0A5C5V708"/>
<sequence length="212" mass="21904" precursor="true">MQFNLRLLLTAVTLVAVACAALATPGVWWAALFSTAVLFWLIAAVALAVGSDRRARAWWAGVLIGGVGYCLFLPTGWGTALNSTVGYSAERNGLITSKLLGVAFASLHPVNNNTPIPTPVGTPTIPQTAAYYQPAQAYPSNQNITVVATPVATPPVLYAPLARESFLTVGHACFAMLASLVGGLLAARAFDRRETASAGPKSGAPGGSPQIA</sequence>
<comment type="caution">
    <text evidence="3">The sequence shown here is derived from an EMBL/GenBank/DDBJ whole genome shotgun (WGS) entry which is preliminary data.</text>
</comment>
<gene>
    <name evidence="3" type="ORF">KOR34_35220</name>
</gene>
<feature type="signal peptide" evidence="2">
    <location>
        <begin position="1"/>
        <end position="23"/>
    </location>
</feature>
<accession>A0A5C5V708</accession>
<feature type="transmembrane region" description="Helical" evidence="1">
    <location>
        <begin position="166"/>
        <end position="187"/>
    </location>
</feature>
<dbReference type="Proteomes" id="UP000316714">
    <property type="component" value="Unassembled WGS sequence"/>
</dbReference>
<dbReference type="PROSITE" id="PS51257">
    <property type="entry name" value="PROKAR_LIPOPROTEIN"/>
    <property type="match status" value="1"/>
</dbReference>
<feature type="chain" id="PRO_5022938392" evidence="2">
    <location>
        <begin position="24"/>
        <end position="212"/>
    </location>
</feature>
<evidence type="ECO:0000256" key="1">
    <source>
        <dbReference type="SAM" id="Phobius"/>
    </source>
</evidence>
<evidence type="ECO:0000313" key="3">
    <source>
        <dbReference type="EMBL" id="TWT33689.1"/>
    </source>
</evidence>
<evidence type="ECO:0000313" key="4">
    <source>
        <dbReference type="Proteomes" id="UP000316714"/>
    </source>
</evidence>